<reference evidence="3" key="1">
    <citation type="journal article" date="2019" name="Int. J. Syst. Evol. Microbiol.">
        <title>The Global Catalogue of Microorganisms (GCM) 10K type strain sequencing project: providing services to taxonomists for standard genome sequencing and annotation.</title>
        <authorList>
            <consortium name="The Broad Institute Genomics Platform"/>
            <consortium name="The Broad Institute Genome Sequencing Center for Infectious Disease"/>
            <person name="Wu L."/>
            <person name="Ma J."/>
        </authorList>
    </citation>
    <scope>NUCLEOTIDE SEQUENCE [LARGE SCALE GENOMIC DNA]</scope>
    <source>
        <strain evidence="3">CGMCC 1.18439</strain>
    </source>
</reference>
<comment type="caution">
    <text evidence="2">The sequence shown here is derived from an EMBL/GenBank/DDBJ whole genome shotgun (WGS) entry which is preliminary data.</text>
</comment>
<evidence type="ECO:0008006" key="4">
    <source>
        <dbReference type="Google" id="ProtNLM"/>
    </source>
</evidence>
<sequence length="85" mass="8436">MKYPEIVAAALITALTLLFLGVTQVRTQPATGEGAGQMPIVNPVEGEVGPGQQSQGAEGSDQPNSTDGSNPEGAADASSSGTTAH</sequence>
<dbReference type="RefSeq" id="WP_189641871.1">
    <property type="nucleotide sequence ID" value="NZ_BNAL01000002.1"/>
</dbReference>
<dbReference type="Proteomes" id="UP000632154">
    <property type="component" value="Unassembled WGS sequence"/>
</dbReference>
<feature type="compositionally biased region" description="Polar residues" evidence="1">
    <location>
        <begin position="51"/>
        <end position="69"/>
    </location>
</feature>
<gene>
    <name evidence="2" type="ORF">GCM10017783_02670</name>
</gene>
<accession>A0ABQ3JXD0</accession>
<feature type="region of interest" description="Disordered" evidence="1">
    <location>
        <begin position="29"/>
        <end position="85"/>
    </location>
</feature>
<feature type="compositionally biased region" description="Low complexity" evidence="1">
    <location>
        <begin position="73"/>
        <end position="85"/>
    </location>
</feature>
<evidence type="ECO:0000313" key="3">
    <source>
        <dbReference type="Proteomes" id="UP000632154"/>
    </source>
</evidence>
<proteinExistence type="predicted"/>
<evidence type="ECO:0000256" key="1">
    <source>
        <dbReference type="SAM" id="MobiDB-lite"/>
    </source>
</evidence>
<organism evidence="2 3">
    <name type="scientific">Deinococcus piscis</name>
    <dbReference type="NCBI Taxonomy" id="394230"/>
    <lineage>
        <taxon>Bacteria</taxon>
        <taxon>Thermotogati</taxon>
        <taxon>Deinococcota</taxon>
        <taxon>Deinococci</taxon>
        <taxon>Deinococcales</taxon>
        <taxon>Deinococcaceae</taxon>
        <taxon>Deinococcus</taxon>
    </lineage>
</organism>
<dbReference type="EMBL" id="BNAL01000002">
    <property type="protein sequence ID" value="GHF94123.1"/>
    <property type="molecule type" value="Genomic_DNA"/>
</dbReference>
<protein>
    <recommendedName>
        <fullName evidence="4">Secreted protein</fullName>
    </recommendedName>
</protein>
<evidence type="ECO:0000313" key="2">
    <source>
        <dbReference type="EMBL" id="GHF94123.1"/>
    </source>
</evidence>
<keyword evidence="3" id="KW-1185">Reference proteome</keyword>
<name>A0ABQ3JXD0_9DEIO</name>